<name>A0A1A0H6C4_9ASCO</name>
<proteinExistence type="inferred from homology"/>
<comment type="subcellular location">
    <subcellularLocation>
        <location evidence="1">Nucleus</location>
    </subcellularLocation>
</comment>
<dbReference type="AlphaFoldDB" id="A0A1A0H6C4"/>
<evidence type="ECO:0000256" key="1">
    <source>
        <dbReference type="ARBA" id="ARBA00004123"/>
    </source>
</evidence>
<evidence type="ECO:0000256" key="6">
    <source>
        <dbReference type="ARBA" id="ARBA00023242"/>
    </source>
</evidence>
<dbReference type="OrthoDB" id="2500381at2759"/>
<dbReference type="CDD" id="cd22921">
    <property type="entry name" value="HFD_CENP-X"/>
    <property type="match status" value="1"/>
</dbReference>
<dbReference type="GO" id="GO:0003677">
    <property type="term" value="F:DNA binding"/>
    <property type="evidence" value="ECO:0007669"/>
    <property type="project" value="UniProtKB-KW"/>
</dbReference>
<evidence type="ECO:0000313" key="9">
    <source>
        <dbReference type="Proteomes" id="UP000092555"/>
    </source>
</evidence>
<keyword evidence="6" id="KW-0539">Nucleus</keyword>
<dbReference type="Gene3D" id="1.10.20.10">
    <property type="entry name" value="Histone, subunit A"/>
    <property type="match status" value="1"/>
</dbReference>
<evidence type="ECO:0000256" key="3">
    <source>
        <dbReference type="ARBA" id="ARBA00022763"/>
    </source>
</evidence>
<dbReference type="GO" id="GO:0000712">
    <property type="term" value="P:resolution of meiotic recombination intermediates"/>
    <property type="evidence" value="ECO:0007669"/>
    <property type="project" value="TreeGrafter"/>
</dbReference>
<dbReference type="Proteomes" id="UP000092555">
    <property type="component" value="Unassembled WGS sequence"/>
</dbReference>
<feature type="region of interest" description="Disordered" evidence="7">
    <location>
        <begin position="62"/>
        <end position="104"/>
    </location>
</feature>
<evidence type="ECO:0000256" key="5">
    <source>
        <dbReference type="ARBA" id="ARBA00023204"/>
    </source>
</evidence>
<evidence type="ECO:0000256" key="2">
    <source>
        <dbReference type="ARBA" id="ARBA00009359"/>
    </source>
</evidence>
<accession>A0A1A0H6C4</accession>
<dbReference type="InterPro" id="IPR009072">
    <property type="entry name" value="Histone-fold"/>
</dbReference>
<comment type="similarity">
    <text evidence="2">Belongs to the CENP-X/MHF2 family.</text>
</comment>
<keyword evidence="5" id="KW-0234">DNA repair</keyword>
<gene>
    <name evidence="8" type="ORF">METBIDRAFT_46243</name>
</gene>
<dbReference type="GO" id="GO:0046982">
    <property type="term" value="F:protein heterodimerization activity"/>
    <property type="evidence" value="ECO:0007669"/>
    <property type="project" value="InterPro"/>
</dbReference>
<dbReference type="EMBL" id="LXTC01000006">
    <property type="protein sequence ID" value="OBA19639.1"/>
    <property type="molecule type" value="Genomic_DNA"/>
</dbReference>
<sequence>MVAPTTIARVFSEVSFSNASTRITSSAVALSAEYIRLFVREAILRANAQRLEEAAPTEVDGIDNVTAAAAPPADYGDGSDASDDEGVALPVPTQLPPATDSSDTLTTRHLAAVSGLLVVDF</sequence>
<dbReference type="PANTHER" id="PTHR28680">
    <property type="entry name" value="CENTROMERE PROTEIN X"/>
    <property type="match status" value="1"/>
</dbReference>
<dbReference type="InterPro" id="IPR018552">
    <property type="entry name" value="CENP-X"/>
</dbReference>
<evidence type="ECO:0000256" key="7">
    <source>
        <dbReference type="SAM" id="MobiDB-lite"/>
    </source>
</evidence>
<evidence type="ECO:0000256" key="4">
    <source>
        <dbReference type="ARBA" id="ARBA00023125"/>
    </source>
</evidence>
<dbReference type="RefSeq" id="XP_018710167.1">
    <property type="nucleotide sequence ID" value="XM_018858015.1"/>
</dbReference>
<comment type="caution">
    <text evidence="8">The sequence shown here is derived from an EMBL/GenBank/DDBJ whole genome shotgun (WGS) entry which is preliminary data.</text>
</comment>
<dbReference type="GeneID" id="30030991"/>
<dbReference type="Pfam" id="PF09415">
    <property type="entry name" value="CENP-X"/>
    <property type="match status" value="1"/>
</dbReference>
<dbReference type="GO" id="GO:0071821">
    <property type="term" value="C:FANCM-MHF complex"/>
    <property type="evidence" value="ECO:0007669"/>
    <property type="project" value="TreeGrafter"/>
</dbReference>
<keyword evidence="4" id="KW-0238">DNA-binding</keyword>
<dbReference type="GO" id="GO:0051382">
    <property type="term" value="P:kinetochore assembly"/>
    <property type="evidence" value="ECO:0007669"/>
    <property type="project" value="InterPro"/>
</dbReference>
<keyword evidence="3" id="KW-0227">DNA damage</keyword>
<protein>
    <recommendedName>
        <fullName evidence="10">Histone H2A/H2B/H3 domain-containing protein</fullName>
    </recommendedName>
</protein>
<dbReference type="STRING" id="869754.A0A1A0H6C4"/>
<keyword evidence="9" id="KW-1185">Reference proteome</keyword>
<dbReference type="GO" id="GO:0006281">
    <property type="term" value="P:DNA repair"/>
    <property type="evidence" value="ECO:0007669"/>
    <property type="project" value="UniProtKB-KW"/>
</dbReference>
<reference evidence="8 9" key="1">
    <citation type="submission" date="2016-05" db="EMBL/GenBank/DDBJ databases">
        <title>Comparative genomics of biotechnologically important yeasts.</title>
        <authorList>
            <consortium name="DOE Joint Genome Institute"/>
            <person name="Riley R."/>
            <person name="Haridas S."/>
            <person name="Wolfe K.H."/>
            <person name="Lopes M.R."/>
            <person name="Hittinger C.T."/>
            <person name="Goker M."/>
            <person name="Salamov A."/>
            <person name="Wisecaver J."/>
            <person name="Long T.M."/>
            <person name="Aerts A.L."/>
            <person name="Barry K."/>
            <person name="Choi C."/>
            <person name="Clum A."/>
            <person name="Coughlan A.Y."/>
            <person name="Deshpande S."/>
            <person name="Douglass A.P."/>
            <person name="Hanson S.J."/>
            <person name="Klenk H.-P."/>
            <person name="LaButti K."/>
            <person name="Lapidus A."/>
            <person name="Lindquist E."/>
            <person name="Lipzen A."/>
            <person name="Meier-kolthoff J.P."/>
            <person name="Ohm R.A."/>
            <person name="Otillar R.P."/>
            <person name="Pangilinan J."/>
            <person name="Peng Y."/>
            <person name="Rokas A."/>
            <person name="Rosa C.A."/>
            <person name="Scheuner C."/>
            <person name="Sibirny A.A."/>
            <person name="Slot J.C."/>
            <person name="Stielow J.B."/>
            <person name="Sun H."/>
            <person name="Kurtzman C.P."/>
            <person name="Blackwell M."/>
            <person name="Grigoriev I.V."/>
            <person name="Jeffries T.W."/>
        </authorList>
    </citation>
    <scope>NUCLEOTIDE SEQUENCE [LARGE SCALE GENOMIC DNA]</scope>
    <source>
        <strain evidence="8 9">NRRL YB-4993</strain>
    </source>
</reference>
<evidence type="ECO:0000313" key="8">
    <source>
        <dbReference type="EMBL" id="OBA19639.1"/>
    </source>
</evidence>
<evidence type="ECO:0008006" key="10">
    <source>
        <dbReference type="Google" id="ProtNLM"/>
    </source>
</evidence>
<dbReference type="PANTHER" id="PTHR28680:SF1">
    <property type="entry name" value="CENTROMERE PROTEIN X"/>
    <property type="match status" value="1"/>
</dbReference>
<organism evidence="8 9">
    <name type="scientific">Metschnikowia bicuspidata var. bicuspidata NRRL YB-4993</name>
    <dbReference type="NCBI Taxonomy" id="869754"/>
    <lineage>
        <taxon>Eukaryota</taxon>
        <taxon>Fungi</taxon>
        <taxon>Dikarya</taxon>
        <taxon>Ascomycota</taxon>
        <taxon>Saccharomycotina</taxon>
        <taxon>Pichiomycetes</taxon>
        <taxon>Metschnikowiaceae</taxon>
        <taxon>Metschnikowia</taxon>
    </lineage>
</organism>
<dbReference type="GO" id="GO:0031297">
    <property type="term" value="P:replication fork processing"/>
    <property type="evidence" value="ECO:0007669"/>
    <property type="project" value="TreeGrafter"/>
</dbReference>
<feature type="compositionally biased region" description="Low complexity" evidence="7">
    <location>
        <begin position="67"/>
        <end position="79"/>
    </location>
</feature>